<dbReference type="EMBL" id="BMAO01023432">
    <property type="protein sequence ID" value="GFQ88701.1"/>
    <property type="molecule type" value="Genomic_DNA"/>
</dbReference>
<evidence type="ECO:0000313" key="1">
    <source>
        <dbReference type="EMBL" id="GFQ88701.1"/>
    </source>
</evidence>
<sequence length="93" mass="11145">MSKYCSKLSIKICSDYTFQLVLVSKPRHAWKLGGSERVLHLLQHRTRICHRMRRFENPLLRVDGMQTKVDVQPYLIVRFLPTRKLPFQRNNIH</sequence>
<dbReference type="AlphaFoldDB" id="A0A8X6KYA0"/>
<reference evidence="1" key="1">
    <citation type="submission" date="2020-07" db="EMBL/GenBank/DDBJ databases">
        <title>Multicomponent nature underlies the extraordinary mechanical properties of spider dragline silk.</title>
        <authorList>
            <person name="Kono N."/>
            <person name="Nakamura H."/>
            <person name="Mori M."/>
            <person name="Yoshida Y."/>
            <person name="Ohtoshi R."/>
            <person name="Malay A.D."/>
            <person name="Moran D.A.P."/>
            <person name="Tomita M."/>
            <person name="Numata K."/>
            <person name="Arakawa K."/>
        </authorList>
    </citation>
    <scope>NUCLEOTIDE SEQUENCE</scope>
</reference>
<protein>
    <submittedName>
        <fullName evidence="1">Uncharacterized protein</fullName>
    </submittedName>
</protein>
<evidence type="ECO:0000313" key="2">
    <source>
        <dbReference type="Proteomes" id="UP000887116"/>
    </source>
</evidence>
<gene>
    <name evidence="1" type="ORF">TNCT_454021</name>
</gene>
<comment type="caution">
    <text evidence="1">The sequence shown here is derived from an EMBL/GenBank/DDBJ whole genome shotgun (WGS) entry which is preliminary data.</text>
</comment>
<organism evidence="1 2">
    <name type="scientific">Trichonephila clavata</name>
    <name type="common">Joro spider</name>
    <name type="synonym">Nephila clavata</name>
    <dbReference type="NCBI Taxonomy" id="2740835"/>
    <lineage>
        <taxon>Eukaryota</taxon>
        <taxon>Metazoa</taxon>
        <taxon>Ecdysozoa</taxon>
        <taxon>Arthropoda</taxon>
        <taxon>Chelicerata</taxon>
        <taxon>Arachnida</taxon>
        <taxon>Araneae</taxon>
        <taxon>Araneomorphae</taxon>
        <taxon>Entelegynae</taxon>
        <taxon>Araneoidea</taxon>
        <taxon>Nephilidae</taxon>
        <taxon>Trichonephila</taxon>
    </lineage>
</organism>
<proteinExistence type="predicted"/>
<accession>A0A8X6KYA0</accession>
<keyword evidence="2" id="KW-1185">Reference proteome</keyword>
<dbReference type="Proteomes" id="UP000887116">
    <property type="component" value="Unassembled WGS sequence"/>
</dbReference>
<name>A0A8X6KYA0_TRICU</name>